<evidence type="ECO:0000313" key="9">
    <source>
        <dbReference type="Proteomes" id="UP000465609"/>
    </source>
</evidence>
<reference evidence="8 9" key="1">
    <citation type="journal article" date="2019" name="Emerg. Microbes Infect.">
        <title>Comprehensive subspecies identification of 175 nontuberculous mycobacteria species based on 7547 genomic profiles.</title>
        <authorList>
            <person name="Matsumoto Y."/>
            <person name="Kinjo T."/>
            <person name="Motooka D."/>
            <person name="Nabeya D."/>
            <person name="Jung N."/>
            <person name="Uechi K."/>
            <person name="Horii T."/>
            <person name="Iida T."/>
            <person name="Fujita J."/>
            <person name="Nakamura S."/>
        </authorList>
    </citation>
    <scope>NUCLEOTIDE SEQUENCE [LARGE SCALE GENOMIC DNA]</scope>
    <source>
        <strain evidence="8 9">JCM 15296</strain>
    </source>
</reference>
<keyword evidence="4 6" id="KW-0238">DNA-binding</keyword>
<feature type="compositionally biased region" description="Low complexity" evidence="7">
    <location>
        <begin position="284"/>
        <end position="298"/>
    </location>
</feature>
<evidence type="ECO:0000256" key="3">
    <source>
        <dbReference type="ARBA" id="ARBA00022578"/>
    </source>
</evidence>
<keyword evidence="9" id="KW-1185">Reference proteome</keyword>
<evidence type="ECO:0000256" key="7">
    <source>
        <dbReference type="SAM" id="MobiDB-lite"/>
    </source>
</evidence>
<evidence type="ECO:0000256" key="4">
    <source>
        <dbReference type="ARBA" id="ARBA00023125"/>
    </source>
</evidence>
<dbReference type="PROSITE" id="PS01007">
    <property type="entry name" value="TRANSPOSASE_MUTATOR"/>
    <property type="match status" value="1"/>
</dbReference>
<evidence type="ECO:0000256" key="1">
    <source>
        <dbReference type="ARBA" id="ARBA00002190"/>
    </source>
</evidence>
<dbReference type="Proteomes" id="UP000465609">
    <property type="component" value="Chromosome"/>
</dbReference>
<keyword evidence="3 6" id="KW-0815">Transposition</keyword>
<dbReference type="InterPro" id="IPR001207">
    <property type="entry name" value="Transposase_mutator"/>
</dbReference>
<feature type="compositionally biased region" description="Polar residues" evidence="7">
    <location>
        <begin position="315"/>
        <end position="324"/>
    </location>
</feature>
<accession>A0ABM7I7Q1</accession>
<protein>
    <recommendedName>
        <fullName evidence="6">Mutator family transposase</fullName>
    </recommendedName>
</protein>
<dbReference type="EMBL" id="AP022577">
    <property type="protein sequence ID" value="BBX82620.1"/>
    <property type="molecule type" value="Genomic_DNA"/>
</dbReference>
<dbReference type="PANTHER" id="PTHR33217:SF7">
    <property type="entry name" value="TRANSPOSASE FOR INSERTION SEQUENCE ELEMENT IS1081"/>
    <property type="match status" value="1"/>
</dbReference>
<comment type="function">
    <text evidence="1 6">Required for the transposition of the insertion element.</text>
</comment>
<evidence type="ECO:0000313" key="8">
    <source>
        <dbReference type="EMBL" id="BBX82620.1"/>
    </source>
</evidence>
<keyword evidence="5 6" id="KW-0233">DNA recombination</keyword>
<dbReference type="PANTHER" id="PTHR33217">
    <property type="entry name" value="TRANSPOSASE FOR INSERTION SEQUENCE ELEMENT IS1081"/>
    <property type="match status" value="1"/>
</dbReference>
<dbReference type="NCBIfam" id="NF033543">
    <property type="entry name" value="transpos_IS256"/>
    <property type="match status" value="1"/>
</dbReference>
<dbReference type="Pfam" id="PF00872">
    <property type="entry name" value="Transposase_mut"/>
    <property type="match status" value="1"/>
</dbReference>
<name>A0ABM7I7Q1_9MYCO</name>
<evidence type="ECO:0000256" key="5">
    <source>
        <dbReference type="ARBA" id="ARBA00023172"/>
    </source>
</evidence>
<sequence length="324" mass="34826">MGAEADALCGAGYGERSAERTNSRNGYRHRQFDTRAGTLDLAIPKLRQGSYFPDWLLERRKRAERALTTVVATCYLLGVSTRRMDKLVETLGITSLSKSQVSVMAKELDAAVEAFRTRPLDAGPYTFVAADALVLKVREAGRVVNVHALIAVGVNAEGYREILGIDVTTAEDGAGWLTFWRSLTARGLSGVKLVTSDAHAGLVAAIGATLPGAAWQRCRTHYTTNLMSVTPSSWPGCAPCCTRCSTNLTLNPLLLNMIGSSTHCPTSCPMSPITSKRRGRICWRSPRSPSRSGARSGATIPRNDSTRRSAGAPTSWASSPTARP</sequence>
<proteinExistence type="inferred from homology"/>
<evidence type="ECO:0000256" key="2">
    <source>
        <dbReference type="ARBA" id="ARBA00010961"/>
    </source>
</evidence>
<evidence type="ECO:0000256" key="6">
    <source>
        <dbReference type="RuleBase" id="RU365089"/>
    </source>
</evidence>
<gene>
    <name evidence="8" type="ORF">MAUB_04930</name>
</gene>
<comment type="similarity">
    <text evidence="2 6">Belongs to the transposase mutator family.</text>
</comment>
<feature type="region of interest" description="Disordered" evidence="7">
    <location>
        <begin position="279"/>
        <end position="324"/>
    </location>
</feature>
<organism evidence="8 9">
    <name type="scientific">Mycolicibacterium aubagnense</name>
    <dbReference type="NCBI Taxonomy" id="319707"/>
    <lineage>
        <taxon>Bacteria</taxon>
        <taxon>Bacillati</taxon>
        <taxon>Actinomycetota</taxon>
        <taxon>Actinomycetes</taxon>
        <taxon>Mycobacteriales</taxon>
        <taxon>Mycobacteriaceae</taxon>
        <taxon>Mycolicibacterium</taxon>
    </lineage>
</organism>
<keyword evidence="6" id="KW-0814">Transposable element</keyword>